<proteinExistence type="predicted"/>
<dbReference type="InterPro" id="IPR002104">
    <property type="entry name" value="Integrase_catalytic"/>
</dbReference>
<dbReference type="InterPro" id="IPR052925">
    <property type="entry name" value="Phage_Integrase-like_Recomb"/>
</dbReference>
<evidence type="ECO:0000313" key="3">
    <source>
        <dbReference type="EMBL" id="EYC45669.1"/>
    </source>
</evidence>
<dbReference type="AlphaFoldDB" id="A0A016X0S6"/>
<dbReference type="Pfam" id="PF00589">
    <property type="entry name" value="Phage_integrase"/>
    <property type="match status" value="1"/>
</dbReference>
<dbReference type="PROSITE" id="PS51898">
    <property type="entry name" value="TYR_RECOMBINASE"/>
    <property type="match status" value="1"/>
</dbReference>
<comment type="caution">
    <text evidence="3">The sequence shown here is derived from an EMBL/GenBank/DDBJ whole genome shotgun (WGS) entry which is preliminary data.</text>
</comment>
<sequence length="534" mass="60208">MTEEVSPERVDLIASISSQVADGIGPLISELVEKKIKDQKDQRKGKIEIPALNHPGLKAQAELLARWIQDVEEIDAAPTEESRRERTEGLKKSLKRRLTTVVGADTDSTIFHLADAYEKVESVIDESDDFGKAVADHLKKSAAKATEAKKKPRVDYPFRRGGYPAGTGVPAPAFTQFPTGEAQLYTRALSAKCATESTPLDWHFSLDEDENFELEYWQERLNETSPRTQKVRQLQRQATEMGVHVEQALENLLTASRAPNTIKAYSRTLKEFKDWQHSLPFCDTQHELDSAAIFLAHKSTTVSSRSLATFVAALGYSRLGRKPNEIHQWTILDELVRSKRRTEAGKEQNFVTMEEWLQLLQVVPTMNWPQWRSDRAQVLLTLLYCALLRISEAIHLTKDDIKEEEETWKIHIRQSKTDQFGTGATIYLARESWFDEILLRQINASPPGQLLCTANGTQWSEGAAATEIRRLCEKAGIRKLSPHAFRRGGTTRALEEGVPMELVQRRGRWASPRSMKPYIAHTATTQGGPADLIG</sequence>
<feature type="domain" description="Tyr recombinase" evidence="2">
    <location>
        <begin position="346"/>
        <end position="531"/>
    </location>
</feature>
<dbReference type="InterPro" id="IPR011010">
    <property type="entry name" value="DNA_brk_join_enz"/>
</dbReference>
<dbReference type="EMBL" id="JARK01000020">
    <property type="protein sequence ID" value="EYC45669.1"/>
    <property type="molecule type" value="Genomic_DNA"/>
</dbReference>
<dbReference type="SUPFAM" id="SSF56349">
    <property type="entry name" value="DNA breaking-rejoining enzymes"/>
    <property type="match status" value="1"/>
</dbReference>
<keyword evidence="1" id="KW-0233">DNA recombination</keyword>
<dbReference type="InterPro" id="IPR013762">
    <property type="entry name" value="Integrase-like_cat_sf"/>
</dbReference>
<dbReference type="Gene3D" id="1.10.443.10">
    <property type="entry name" value="Intergrase catalytic core"/>
    <property type="match status" value="1"/>
</dbReference>
<dbReference type="Proteomes" id="UP000024635">
    <property type="component" value="Unassembled WGS sequence"/>
</dbReference>
<evidence type="ECO:0000259" key="2">
    <source>
        <dbReference type="PROSITE" id="PS51898"/>
    </source>
</evidence>
<dbReference type="GO" id="GO:0003677">
    <property type="term" value="F:DNA binding"/>
    <property type="evidence" value="ECO:0007669"/>
    <property type="project" value="InterPro"/>
</dbReference>
<keyword evidence="4" id="KW-1185">Reference proteome</keyword>
<reference evidence="4" key="1">
    <citation type="journal article" date="2015" name="Nat. Genet.">
        <title>The genome and transcriptome of the zoonotic hookworm Ancylostoma ceylanicum identify infection-specific gene families.</title>
        <authorList>
            <person name="Schwarz E.M."/>
            <person name="Hu Y."/>
            <person name="Antoshechkin I."/>
            <person name="Miller M.M."/>
            <person name="Sternberg P.W."/>
            <person name="Aroian R.V."/>
        </authorList>
    </citation>
    <scope>NUCLEOTIDE SEQUENCE</scope>
    <source>
        <strain evidence="4">HY135</strain>
    </source>
</reference>
<name>A0A016X0S6_9BILA</name>
<evidence type="ECO:0000313" key="4">
    <source>
        <dbReference type="Proteomes" id="UP000024635"/>
    </source>
</evidence>
<accession>A0A016X0S6</accession>
<dbReference type="PANTHER" id="PTHR34605">
    <property type="entry name" value="PHAGE_INTEGRASE DOMAIN-CONTAINING PROTEIN"/>
    <property type="match status" value="1"/>
</dbReference>
<organism evidence="3 4">
    <name type="scientific">Ancylostoma ceylanicum</name>
    <dbReference type="NCBI Taxonomy" id="53326"/>
    <lineage>
        <taxon>Eukaryota</taxon>
        <taxon>Metazoa</taxon>
        <taxon>Ecdysozoa</taxon>
        <taxon>Nematoda</taxon>
        <taxon>Chromadorea</taxon>
        <taxon>Rhabditida</taxon>
        <taxon>Rhabditina</taxon>
        <taxon>Rhabditomorpha</taxon>
        <taxon>Strongyloidea</taxon>
        <taxon>Ancylostomatidae</taxon>
        <taxon>Ancylostomatinae</taxon>
        <taxon>Ancylostoma</taxon>
    </lineage>
</organism>
<gene>
    <name evidence="3" type="primary">Acey_s0420.g1140</name>
    <name evidence="3" type="ORF">Y032_0420g1140</name>
</gene>
<protein>
    <recommendedName>
        <fullName evidence="2">Tyr recombinase domain-containing protein</fullName>
    </recommendedName>
</protein>
<dbReference type="OrthoDB" id="5864171at2759"/>
<dbReference type="GO" id="GO:0015074">
    <property type="term" value="P:DNA integration"/>
    <property type="evidence" value="ECO:0007669"/>
    <property type="project" value="InterPro"/>
</dbReference>
<evidence type="ECO:0000256" key="1">
    <source>
        <dbReference type="ARBA" id="ARBA00023172"/>
    </source>
</evidence>
<dbReference type="GO" id="GO:0006310">
    <property type="term" value="P:DNA recombination"/>
    <property type="evidence" value="ECO:0007669"/>
    <property type="project" value="UniProtKB-KW"/>
</dbReference>
<dbReference type="PANTHER" id="PTHR34605:SF3">
    <property type="entry name" value="P CELL-TYPE AGGLUTINATION PROTEIN MAP4-LIKE-RELATED"/>
    <property type="match status" value="1"/>
</dbReference>